<reference evidence="1 2" key="1">
    <citation type="submission" date="2024-02" db="EMBL/GenBank/DDBJ databases">
        <title>A draft genome for the cacao thread blight pathogen Marasmius crinis-equi.</title>
        <authorList>
            <person name="Cohen S.P."/>
            <person name="Baruah I.K."/>
            <person name="Amoako-Attah I."/>
            <person name="Bukari Y."/>
            <person name="Meinhardt L.W."/>
            <person name="Bailey B.A."/>
        </authorList>
    </citation>
    <scope>NUCLEOTIDE SEQUENCE [LARGE SCALE GENOMIC DNA]</scope>
    <source>
        <strain evidence="1 2">GH-76</strain>
    </source>
</reference>
<accession>A0ABR3FRB8</accession>
<protein>
    <recommendedName>
        <fullName evidence="3">F-box domain-containing protein</fullName>
    </recommendedName>
</protein>
<comment type="caution">
    <text evidence="1">The sequence shown here is derived from an EMBL/GenBank/DDBJ whole genome shotgun (WGS) entry which is preliminary data.</text>
</comment>
<evidence type="ECO:0008006" key="3">
    <source>
        <dbReference type="Google" id="ProtNLM"/>
    </source>
</evidence>
<proteinExistence type="predicted"/>
<dbReference type="Proteomes" id="UP001465976">
    <property type="component" value="Unassembled WGS sequence"/>
</dbReference>
<evidence type="ECO:0000313" key="2">
    <source>
        <dbReference type="Proteomes" id="UP001465976"/>
    </source>
</evidence>
<organism evidence="1 2">
    <name type="scientific">Marasmius crinis-equi</name>
    <dbReference type="NCBI Taxonomy" id="585013"/>
    <lineage>
        <taxon>Eukaryota</taxon>
        <taxon>Fungi</taxon>
        <taxon>Dikarya</taxon>
        <taxon>Basidiomycota</taxon>
        <taxon>Agaricomycotina</taxon>
        <taxon>Agaricomycetes</taxon>
        <taxon>Agaricomycetidae</taxon>
        <taxon>Agaricales</taxon>
        <taxon>Marasmiineae</taxon>
        <taxon>Marasmiaceae</taxon>
        <taxon>Marasmius</taxon>
    </lineage>
</organism>
<dbReference type="EMBL" id="JBAHYK010000125">
    <property type="protein sequence ID" value="KAL0577990.1"/>
    <property type="molecule type" value="Genomic_DNA"/>
</dbReference>
<sequence>MSITKEEGNVANSEDHGLHGIEKLSKEIFHEIVLEVCATEFVPSETFPGLEPVYPIKISHQCRRVPVDLALVHSSFRDSVYGLPSLWSRMSIRLQFLSGDRLDALRGLLSRSGSRPLELLIRGDGLHLPTAVKEFLVKDVLPRASRIDCEWDFVISVDYERPLSFPGLTHVQILDDSTYAPKRPDSVQRQQIRALIGAPRLTQLCVNSLDWLGSCFIILPTRLVEFRVTDDIRMSRLVDVQGMLHLRSLLISIDAMSVPRIIPDLVFAQVTYLSVLLGQETPSEVLRHLWVPRVEDLRVELRTAG</sequence>
<evidence type="ECO:0000313" key="1">
    <source>
        <dbReference type="EMBL" id="KAL0577990.1"/>
    </source>
</evidence>
<keyword evidence="2" id="KW-1185">Reference proteome</keyword>
<gene>
    <name evidence="1" type="ORF">V5O48_003993</name>
</gene>
<name>A0ABR3FRB8_9AGAR</name>